<dbReference type="EMBL" id="CP002299">
    <property type="protein sequence ID" value="ADP81713.1"/>
    <property type="molecule type" value="Genomic_DNA"/>
</dbReference>
<evidence type="ECO:0008006" key="4">
    <source>
        <dbReference type="Google" id="ProtNLM"/>
    </source>
</evidence>
<evidence type="ECO:0000256" key="1">
    <source>
        <dbReference type="SAM" id="SignalP"/>
    </source>
</evidence>
<proteinExistence type="predicted"/>
<dbReference type="KEGG" id="fri:FraEuI1c_3706"/>
<dbReference type="OrthoDB" id="3215209at2"/>
<organism evidence="2 3">
    <name type="scientific">Pseudofrankia inefficax (strain DSM 45817 / CECT 9037 / DDB 130130 / EuI1c)</name>
    <name type="common">Frankia inefficax</name>
    <dbReference type="NCBI Taxonomy" id="298654"/>
    <lineage>
        <taxon>Bacteria</taxon>
        <taxon>Bacillati</taxon>
        <taxon>Actinomycetota</taxon>
        <taxon>Actinomycetes</taxon>
        <taxon>Frankiales</taxon>
        <taxon>Frankiaceae</taxon>
        <taxon>Pseudofrankia</taxon>
    </lineage>
</organism>
<accession>E3J1P5</accession>
<dbReference type="Proteomes" id="UP000002484">
    <property type="component" value="Chromosome"/>
</dbReference>
<reference evidence="2 3" key="1">
    <citation type="submission" date="2010-10" db="EMBL/GenBank/DDBJ databases">
        <title>Complete sequence of Frankia sp. EuI1c.</title>
        <authorList>
            <consortium name="US DOE Joint Genome Institute"/>
            <person name="Lucas S."/>
            <person name="Copeland A."/>
            <person name="Lapidus A."/>
            <person name="Cheng J.-F."/>
            <person name="Bruce D."/>
            <person name="Goodwin L."/>
            <person name="Pitluck S."/>
            <person name="Chertkov O."/>
            <person name="Detter J.C."/>
            <person name="Han C."/>
            <person name="Tapia R."/>
            <person name="Land M."/>
            <person name="Hauser L."/>
            <person name="Jeffries C."/>
            <person name="Kyrpides N."/>
            <person name="Ivanova N."/>
            <person name="Mikhailova N."/>
            <person name="Beauchemin N."/>
            <person name="Sen A."/>
            <person name="Sur S.A."/>
            <person name="Gtari M."/>
            <person name="Wall L."/>
            <person name="Tisa L."/>
            <person name="Woyke T."/>
        </authorList>
    </citation>
    <scope>NUCLEOTIDE SEQUENCE [LARGE SCALE GENOMIC DNA]</scope>
    <source>
        <strain evidence="3">DSM 45817 / CECT 9037 / EuI1c</strain>
    </source>
</reference>
<evidence type="ECO:0000313" key="3">
    <source>
        <dbReference type="Proteomes" id="UP000002484"/>
    </source>
</evidence>
<name>E3J1P5_PSEI1</name>
<protein>
    <recommendedName>
        <fullName evidence="4">Transcriptional regulator</fullName>
    </recommendedName>
</protein>
<feature type="chain" id="PRO_5003171425" description="Transcriptional regulator" evidence="1">
    <location>
        <begin position="31"/>
        <end position="164"/>
    </location>
</feature>
<dbReference type="AlphaFoldDB" id="E3J1P5"/>
<gene>
    <name evidence="2" type="ordered locus">FraEuI1c_3706</name>
</gene>
<keyword evidence="3" id="KW-1185">Reference proteome</keyword>
<evidence type="ECO:0000313" key="2">
    <source>
        <dbReference type="EMBL" id="ADP81713.1"/>
    </source>
</evidence>
<dbReference type="InParanoid" id="E3J1P5"/>
<feature type="signal peptide" evidence="1">
    <location>
        <begin position="1"/>
        <end position="30"/>
    </location>
</feature>
<sequence precursor="true">MRVSRNLRRSLAVTLAGVTVVGAAALPASAATSAPTRPASAVHGAPAQREVRVDITVEPVPAAVTAVLVRNATTGAVVGVFPVRSRAVTHLTVTVPVGTTLDISALRAANANRPANLGTVRVVVGPNGSTAAGNAVTVTFRQGSKPKAALGAQLARQGAKLSVR</sequence>
<keyword evidence="1" id="KW-0732">Signal</keyword>
<dbReference type="HOGENOM" id="CLU_1616600_0_0_11"/>